<proteinExistence type="predicted"/>
<name>A0A5B0PTF0_PUCGR</name>
<comment type="caution">
    <text evidence="2">The sequence shown here is derived from an EMBL/GenBank/DDBJ whole genome shotgun (WGS) entry which is preliminary data.</text>
</comment>
<gene>
    <name evidence="2" type="ORF">PGT21_003791</name>
</gene>
<dbReference type="EMBL" id="VSWC01000041">
    <property type="protein sequence ID" value="KAA1103894.1"/>
    <property type="molecule type" value="Genomic_DNA"/>
</dbReference>
<evidence type="ECO:0000313" key="3">
    <source>
        <dbReference type="Proteomes" id="UP000324748"/>
    </source>
</evidence>
<dbReference type="AlphaFoldDB" id="A0A5B0PTF0"/>
<protein>
    <submittedName>
        <fullName evidence="2">Uncharacterized protein</fullName>
    </submittedName>
</protein>
<evidence type="ECO:0000256" key="1">
    <source>
        <dbReference type="SAM" id="MobiDB-lite"/>
    </source>
</evidence>
<organism evidence="2 3">
    <name type="scientific">Puccinia graminis f. sp. tritici</name>
    <dbReference type="NCBI Taxonomy" id="56615"/>
    <lineage>
        <taxon>Eukaryota</taxon>
        <taxon>Fungi</taxon>
        <taxon>Dikarya</taxon>
        <taxon>Basidiomycota</taxon>
        <taxon>Pucciniomycotina</taxon>
        <taxon>Pucciniomycetes</taxon>
        <taxon>Pucciniales</taxon>
        <taxon>Pucciniaceae</taxon>
        <taxon>Puccinia</taxon>
    </lineage>
</organism>
<accession>A0A5B0PTF0</accession>
<keyword evidence="3" id="KW-1185">Reference proteome</keyword>
<reference evidence="2 3" key="1">
    <citation type="submission" date="2019-05" db="EMBL/GenBank/DDBJ databases">
        <title>Emergence of the Ug99 lineage of the wheat stem rust pathogen through somatic hybridization.</title>
        <authorList>
            <person name="Li F."/>
            <person name="Upadhyaya N.M."/>
            <person name="Sperschneider J."/>
            <person name="Matny O."/>
            <person name="Nguyen-Phuc H."/>
            <person name="Mago R."/>
            <person name="Raley C."/>
            <person name="Miller M.E."/>
            <person name="Silverstein K.A.T."/>
            <person name="Henningsen E."/>
            <person name="Hirsch C.D."/>
            <person name="Visser B."/>
            <person name="Pretorius Z.A."/>
            <person name="Steffenson B.J."/>
            <person name="Schwessinger B."/>
            <person name="Dodds P.N."/>
            <person name="Figueroa M."/>
        </authorList>
    </citation>
    <scope>NUCLEOTIDE SEQUENCE [LARGE SCALE GENOMIC DNA]</scope>
    <source>
        <strain evidence="2">21-0</strain>
    </source>
</reference>
<sequence>MLIWSTKALLPDPRSSPETTNNLPLGGSPSGDFWSSMSALHTSENAMILRGMQLPPSEFRVPTRRGWQCRMLYESTDVGYIMQDVLLGK</sequence>
<evidence type="ECO:0000313" key="2">
    <source>
        <dbReference type="EMBL" id="KAA1103894.1"/>
    </source>
</evidence>
<dbReference type="Proteomes" id="UP000324748">
    <property type="component" value="Unassembled WGS sequence"/>
</dbReference>
<feature type="region of interest" description="Disordered" evidence="1">
    <location>
        <begin position="1"/>
        <end position="28"/>
    </location>
</feature>